<gene>
    <name evidence="3" type="ORF">CC84DRAFT_1218609</name>
</gene>
<feature type="compositionally biased region" description="Basic and acidic residues" evidence="1">
    <location>
        <begin position="31"/>
        <end position="50"/>
    </location>
</feature>
<keyword evidence="2" id="KW-1133">Transmembrane helix</keyword>
<dbReference type="RefSeq" id="XP_018035609.1">
    <property type="nucleotide sequence ID" value="XM_018183017.1"/>
</dbReference>
<feature type="transmembrane region" description="Helical" evidence="2">
    <location>
        <begin position="162"/>
        <end position="191"/>
    </location>
</feature>
<feature type="region of interest" description="Disordered" evidence="1">
    <location>
        <begin position="1"/>
        <end position="153"/>
    </location>
</feature>
<sequence>MEPHLPPAPSAAHHHPPAASRAPVDIGYQYNEKDVFDHRTQYAPRVERGSKGSSNSRAHDSVISYPRSPNVATASPPSPVSSVSSGRKHRSQQSARHSHDAIARVAQPPRAYIDPEKAGSSPYRSRSPTRASASNPDATRQTIAYDPDDFDEKGPEDKPVQLLLYLSLPCALLSFLIMLWTMVALLISLLLQPFRLFSTRSTLPTQLTTFLAPPLNLQLHLIYSFSAADSYSAPMLVVIHLFSPFVAVGVAIAAWTAACFWFFSAILGDPAGQDGHNDGKESILGVRNWWDRWLSRALR</sequence>
<keyword evidence="2" id="KW-0472">Membrane</keyword>
<evidence type="ECO:0000313" key="4">
    <source>
        <dbReference type="Proteomes" id="UP000077069"/>
    </source>
</evidence>
<proteinExistence type="predicted"/>
<dbReference type="AlphaFoldDB" id="A0A177CC71"/>
<evidence type="ECO:0000256" key="1">
    <source>
        <dbReference type="SAM" id="MobiDB-lite"/>
    </source>
</evidence>
<keyword evidence="4" id="KW-1185">Reference proteome</keyword>
<dbReference type="OrthoDB" id="5420214at2759"/>
<evidence type="ECO:0000313" key="3">
    <source>
        <dbReference type="EMBL" id="OAG05244.1"/>
    </source>
</evidence>
<reference evidence="3 4" key="1">
    <citation type="submission" date="2016-05" db="EMBL/GenBank/DDBJ databases">
        <title>Comparative analysis of secretome profiles of manganese(II)-oxidizing ascomycete fungi.</title>
        <authorList>
            <consortium name="DOE Joint Genome Institute"/>
            <person name="Zeiner C.A."/>
            <person name="Purvine S.O."/>
            <person name="Zink E.M."/>
            <person name="Wu S."/>
            <person name="Pasa-Tolic L."/>
            <person name="Chaput D.L."/>
            <person name="Haridas S."/>
            <person name="Grigoriev I.V."/>
            <person name="Santelli C.M."/>
            <person name="Hansel C.M."/>
        </authorList>
    </citation>
    <scope>NUCLEOTIDE SEQUENCE [LARGE SCALE GENOMIC DNA]</scope>
    <source>
        <strain evidence="3 4">AP3s5-JAC2a</strain>
    </source>
</reference>
<accession>A0A177CC71</accession>
<evidence type="ECO:0000256" key="2">
    <source>
        <dbReference type="SAM" id="Phobius"/>
    </source>
</evidence>
<dbReference type="GeneID" id="28766503"/>
<dbReference type="STRING" id="1460663.A0A177CC71"/>
<feature type="transmembrane region" description="Helical" evidence="2">
    <location>
        <begin position="235"/>
        <end position="263"/>
    </location>
</feature>
<dbReference type="Proteomes" id="UP000077069">
    <property type="component" value="Unassembled WGS sequence"/>
</dbReference>
<protein>
    <submittedName>
        <fullName evidence="3">Uncharacterized protein</fullName>
    </submittedName>
</protein>
<feature type="compositionally biased region" description="Polar residues" evidence="1">
    <location>
        <begin position="122"/>
        <end position="142"/>
    </location>
</feature>
<dbReference type="InParanoid" id="A0A177CC71"/>
<organism evidence="3 4">
    <name type="scientific">Paraphaeosphaeria sporulosa</name>
    <dbReference type="NCBI Taxonomy" id="1460663"/>
    <lineage>
        <taxon>Eukaryota</taxon>
        <taxon>Fungi</taxon>
        <taxon>Dikarya</taxon>
        <taxon>Ascomycota</taxon>
        <taxon>Pezizomycotina</taxon>
        <taxon>Dothideomycetes</taxon>
        <taxon>Pleosporomycetidae</taxon>
        <taxon>Pleosporales</taxon>
        <taxon>Massarineae</taxon>
        <taxon>Didymosphaeriaceae</taxon>
        <taxon>Paraphaeosphaeria</taxon>
    </lineage>
</organism>
<name>A0A177CC71_9PLEO</name>
<dbReference type="EMBL" id="KV441553">
    <property type="protein sequence ID" value="OAG05244.1"/>
    <property type="molecule type" value="Genomic_DNA"/>
</dbReference>
<keyword evidence="2" id="KW-0812">Transmembrane</keyword>